<dbReference type="Pfam" id="PF13545">
    <property type="entry name" value="HTH_Crp_2"/>
    <property type="match status" value="1"/>
</dbReference>
<proteinExistence type="predicted"/>
<evidence type="ECO:0000313" key="7">
    <source>
        <dbReference type="Proteomes" id="UP001595443"/>
    </source>
</evidence>
<evidence type="ECO:0000313" key="6">
    <source>
        <dbReference type="EMBL" id="MFC2967932.1"/>
    </source>
</evidence>
<dbReference type="Pfam" id="PF00027">
    <property type="entry name" value="cNMP_binding"/>
    <property type="match status" value="1"/>
</dbReference>
<dbReference type="Gene3D" id="2.60.120.10">
    <property type="entry name" value="Jelly Rolls"/>
    <property type="match status" value="1"/>
</dbReference>
<dbReference type="SMART" id="SM00100">
    <property type="entry name" value="cNMP"/>
    <property type="match status" value="1"/>
</dbReference>
<accession>A0ABV7AGQ8</accession>
<evidence type="ECO:0000256" key="3">
    <source>
        <dbReference type="ARBA" id="ARBA00023163"/>
    </source>
</evidence>
<evidence type="ECO:0000256" key="1">
    <source>
        <dbReference type="ARBA" id="ARBA00023015"/>
    </source>
</evidence>
<dbReference type="NCBIfam" id="NF006901">
    <property type="entry name" value="PRK09392.1"/>
    <property type="match status" value="1"/>
</dbReference>
<sequence length="267" mass="30065">MLEGETGLCRLAPYRETGPGLTAFDASLDTRFARKDTPMRAEDVPEMRKLPLFSGMQQDNFEALSRCAYVQTFPPQLDLISEGEPSDFLHILVEGRVELLASWKRNETILTLVPPLSTFILAATIRDAPYLMSARTIDRSRVVLLPSEDVRRVFETDNAFARGVVAELAQCYHGVVRHAKELKLRTSMERLANYILRQSRGQTEFELDIEKTRLASYLNMTAENLSRSIRALQPYGVKITGANVTIEAPAELKRFAKPSQLIDDSSN</sequence>
<keyword evidence="7" id="KW-1185">Reference proteome</keyword>
<dbReference type="SUPFAM" id="SSF46785">
    <property type="entry name" value="Winged helix' DNA-binding domain"/>
    <property type="match status" value="1"/>
</dbReference>
<feature type="domain" description="Cyclic nucleotide-binding" evidence="4">
    <location>
        <begin position="52"/>
        <end position="171"/>
    </location>
</feature>
<dbReference type="InterPro" id="IPR000595">
    <property type="entry name" value="cNMP-bd_dom"/>
</dbReference>
<dbReference type="PROSITE" id="PS51063">
    <property type="entry name" value="HTH_CRP_2"/>
    <property type="match status" value="1"/>
</dbReference>
<evidence type="ECO:0000256" key="2">
    <source>
        <dbReference type="ARBA" id="ARBA00023125"/>
    </source>
</evidence>
<keyword evidence="3" id="KW-0804">Transcription</keyword>
<dbReference type="Gene3D" id="1.10.10.10">
    <property type="entry name" value="Winged helix-like DNA-binding domain superfamily/Winged helix DNA-binding domain"/>
    <property type="match status" value="1"/>
</dbReference>
<dbReference type="PROSITE" id="PS50042">
    <property type="entry name" value="CNMP_BINDING_3"/>
    <property type="match status" value="1"/>
</dbReference>
<dbReference type="InterPro" id="IPR036388">
    <property type="entry name" value="WH-like_DNA-bd_sf"/>
</dbReference>
<feature type="domain" description="HTH crp-type" evidence="5">
    <location>
        <begin position="185"/>
        <end position="250"/>
    </location>
</feature>
<evidence type="ECO:0000259" key="4">
    <source>
        <dbReference type="PROSITE" id="PS50042"/>
    </source>
</evidence>
<name>A0ABV7AGQ8_9RHOB</name>
<keyword evidence="1" id="KW-0805">Transcription regulation</keyword>
<reference evidence="7" key="1">
    <citation type="journal article" date="2019" name="Int. J. Syst. Evol. Microbiol.">
        <title>The Global Catalogue of Microorganisms (GCM) 10K type strain sequencing project: providing services to taxonomists for standard genome sequencing and annotation.</title>
        <authorList>
            <consortium name="The Broad Institute Genomics Platform"/>
            <consortium name="The Broad Institute Genome Sequencing Center for Infectious Disease"/>
            <person name="Wu L."/>
            <person name="Ma J."/>
        </authorList>
    </citation>
    <scope>NUCLEOTIDE SEQUENCE [LARGE SCALE GENOMIC DNA]</scope>
    <source>
        <strain evidence="7">KCTC 62192</strain>
    </source>
</reference>
<dbReference type="InterPro" id="IPR012318">
    <property type="entry name" value="HTH_CRP"/>
</dbReference>
<evidence type="ECO:0000259" key="5">
    <source>
        <dbReference type="PROSITE" id="PS51063"/>
    </source>
</evidence>
<organism evidence="6 7">
    <name type="scientific">Acidimangrovimonas pyrenivorans</name>
    <dbReference type="NCBI Taxonomy" id="2030798"/>
    <lineage>
        <taxon>Bacteria</taxon>
        <taxon>Pseudomonadati</taxon>
        <taxon>Pseudomonadota</taxon>
        <taxon>Alphaproteobacteria</taxon>
        <taxon>Rhodobacterales</taxon>
        <taxon>Paracoccaceae</taxon>
        <taxon>Acidimangrovimonas</taxon>
    </lineage>
</organism>
<comment type="caution">
    <text evidence="6">The sequence shown here is derived from an EMBL/GenBank/DDBJ whole genome shotgun (WGS) entry which is preliminary data.</text>
</comment>
<gene>
    <name evidence="6" type="ORF">ACFOES_07490</name>
</gene>
<dbReference type="InterPro" id="IPR014710">
    <property type="entry name" value="RmlC-like_jellyroll"/>
</dbReference>
<dbReference type="EMBL" id="JBHRSK010000004">
    <property type="protein sequence ID" value="MFC2967932.1"/>
    <property type="molecule type" value="Genomic_DNA"/>
</dbReference>
<dbReference type="SUPFAM" id="SSF51206">
    <property type="entry name" value="cAMP-binding domain-like"/>
    <property type="match status" value="1"/>
</dbReference>
<dbReference type="CDD" id="cd00038">
    <property type="entry name" value="CAP_ED"/>
    <property type="match status" value="1"/>
</dbReference>
<keyword evidence="2" id="KW-0238">DNA-binding</keyword>
<dbReference type="InterPro" id="IPR036390">
    <property type="entry name" value="WH_DNA-bd_sf"/>
</dbReference>
<dbReference type="RefSeq" id="WP_377832579.1">
    <property type="nucleotide sequence ID" value="NZ_JBHRSK010000004.1"/>
</dbReference>
<dbReference type="InterPro" id="IPR050397">
    <property type="entry name" value="Env_Response_Regulators"/>
</dbReference>
<dbReference type="PANTHER" id="PTHR24567">
    <property type="entry name" value="CRP FAMILY TRANSCRIPTIONAL REGULATORY PROTEIN"/>
    <property type="match status" value="1"/>
</dbReference>
<dbReference type="InterPro" id="IPR018490">
    <property type="entry name" value="cNMP-bd_dom_sf"/>
</dbReference>
<dbReference type="Proteomes" id="UP001595443">
    <property type="component" value="Unassembled WGS sequence"/>
</dbReference>
<dbReference type="PANTHER" id="PTHR24567:SF26">
    <property type="entry name" value="REGULATORY PROTEIN YEIL"/>
    <property type="match status" value="1"/>
</dbReference>
<protein>
    <submittedName>
        <fullName evidence="6">Cyclic nucleotide-binding domain-containing protein</fullName>
    </submittedName>
</protein>